<feature type="non-terminal residue" evidence="1">
    <location>
        <position position="1"/>
    </location>
</feature>
<dbReference type="InterPro" id="IPR037176">
    <property type="entry name" value="Osmotin/thaumatin-like_sf"/>
</dbReference>
<evidence type="ECO:0000313" key="1">
    <source>
        <dbReference type="EMBL" id="KAF0715440.1"/>
    </source>
</evidence>
<accession>A0A6A4ZQK7</accession>
<protein>
    <recommendedName>
        <fullName evidence="2">Apple domain-containing protein</fullName>
    </recommendedName>
</protein>
<name>A0A6A4ZQK7_9STRA</name>
<dbReference type="PANTHER" id="PTHR31737">
    <property type="entry name" value="PROTEIN TOS1"/>
    <property type="match status" value="1"/>
</dbReference>
<dbReference type="PANTHER" id="PTHR31737:SF2">
    <property type="entry name" value="PROTEIN TOS1"/>
    <property type="match status" value="1"/>
</dbReference>
<comment type="caution">
    <text evidence="1">The sequence shown here is derived from an EMBL/GenBank/DDBJ whole genome shotgun (WGS) entry which is preliminary data.</text>
</comment>
<dbReference type="SUPFAM" id="SSF49870">
    <property type="entry name" value="Osmotin, thaumatin-like protein"/>
    <property type="match status" value="1"/>
</dbReference>
<gene>
    <name evidence="1" type="ORF">As57867_003354</name>
</gene>
<proteinExistence type="predicted"/>
<dbReference type="AlphaFoldDB" id="A0A6A4ZQK7"/>
<sequence>AKGSIRNVNKCGRPIELFYIVDHKEKFQTVAPNDTFDIPGTYSIATIRVGRSAEATLFEASRDANKFWYDISVIPPNCGEGRSWEACSKGGTVKGFNVPVKVDVQHLANNNGYNCVSLNCAWQKCADAYLYPYDDVHTKSCHLNEAFVVTWC</sequence>
<organism evidence="1">
    <name type="scientific">Aphanomyces stellatus</name>
    <dbReference type="NCBI Taxonomy" id="120398"/>
    <lineage>
        <taxon>Eukaryota</taxon>
        <taxon>Sar</taxon>
        <taxon>Stramenopiles</taxon>
        <taxon>Oomycota</taxon>
        <taxon>Saprolegniomycetes</taxon>
        <taxon>Saprolegniales</taxon>
        <taxon>Verrucalvaceae</taxon>
        <taxon>Aphanomyces</taxon>
    </lineage>
</organism>
<evidence type="ECO:0008006" key="2">
    <source>
        <dbReference type="Google" id="ProtNLM"/>
    </source>
</evidence>
<dbReference type="OrthoDB" id="74816at2759"/>
<reference evidence="1" key="1">
    <citation type="submission" date="2019-06" db="EMBL/GenBank/DDBJ databases">
        <title>Genomics analysis of Aphanomyces spp. identifies a new class of oomycete effector associated with host adaptation.</title>
        <authorList>
            <person name="Gaulin E."/>
        </authorList>
    </citation>
    <scope>NUCLEOTIDE SEQUENCE</scope>
    <source>
        <strain evidence="1">CBS 578.67</strain>
    </source>
</reference>
<dbReference type="EMBL" id="VJMH01000589">
    <property type="protein sequence ID" value="KAF0715440.1"/>
    <property type="molecule type" value="Genomic_DNA"/>
</dbReference>